<evidence type="ECO:0000313" key="4">
    <source>
        <dbReference type="Proteomes" id="UP000290289"/>
    </source>
</evidence>
<dbReference type="SUPFAM" id="SSF46565">
    <property type="entry name" value="Chaperone J-domain"/>
    <property type="match status" value="1"/>
</dbReference>
<reference evidence="3 4" key="1">
    <citation type="submission" date="2018-10" db="EMBL/GenBank/DDBJ databases">
        <title>A high-quality apple genome assembly.</title>
        <authorList>
            <person name="Hu J."/>
        </authorList>
    </citation>
    <scope>NUCLEOTIDE SEQUENCE [LARGE SCALE GENOMIC DNA]</scope>
    <source>
        <strain evidence="4">cv. HFTH1</strain>
        <tissue evidence="3">Young leaf</tissue>
    </source>
</reference>
<dbReference type="InterPro" id="IPR036869">
    <property type="entry name" value="J_dom_sf"/>
</dbReference>
<sequence>MGQDSDLKSQLVTEICSVSARAIACSHRHGGGSSPVHSSFVDWYRLLRVEENAGADVIRKRYHELALQLHPDKNKHPKAEIAFKLVSEAYSCLSDDAKRRVFDLERWRRFCSECGTITYTTTHHNSPSTANPNPSSHHKPYNPTNSRPCKVTKGLKDVRNRFREEVRVIESCLKANAAAGTPGKQSSSSLFTPPAAFDAFQSRFPRESPVFNPSDHKVQGYPHLRARIYEKPKNFWQLRTGHHVLNYEQGRGSYDSPVFEVRSDSGMFKSRSTCVRS</sequence>
<dbReference type="OrthoDB" id="10250354at2759"/>
<dbReference type="InterPro" id="IPR001623">
    <property type="entry name" value="DnaJ_domain"/>
</dbReference>
<dbReference type="Gramene" id="mRNA:MD13G0143000">
    <property type="protein sequence ID" value="mRNA:MD13G0143000"/>
    <property type="gene ID" value="MD13G0143000"/>
</dbReference>
<feature type="region of interest" description="Disordered" evidence="1">
    <location>
        <begin position="121"/>
        <end position="150"/>
    </location>
</feature>
<dbReference type="PRINTS" id="PR00625">
    <property type="entry name" value="JDOMAIN"/>
</dbReference>
<dbReference type="Proteomes" id="UP000290289">
    <property type="component" value="Chromosome 13"/>
</dbReference>
<organism evidence="3 4">
    <name type="scientific">Malus domestica</name>
    <name type="common">Apple</name>
    <name type="synonym">Pyrus malus</name>
    <dbReference type="NCBI Taxonomy" id="3750"/>
    <lineage>
        <taxon>Eukaryota</taxon>
        <taxon>Viridiplantae</taxon>
        <taxon>Streptophyta</taxon>
        <taxon>Embryophyta</taxon>
        <taxon>Tracheophyta</taxon>
        <taxon>Spermatophyta</taxon>
        <taxon>Magnoliopsida</taxon>
        <taxon>eudicotyledons</taxon>
        <taxon>Gunneridae</taxon>
        <taxon>Pentapetalae</taxon>
        <taxon>rosids</taxon>
        <taxon>fabids</taxon>
        <taxon>Rosales</taxon>
        <taxon>Rosaceae</taxon>
        <taxon>Amygdaloideae</taxon>
        <taxon>Maleae</taxon>
        <taxon>Malus</taxon>
    </lineage>
</organism>
<dbReference type="CDD" id="cd06257">
    <property type="entry name" value="DnaJ"/>
    <property type="match status" value="1"/>
</dbReference>
<name>A0A498IDU4_MALDO</name>
<dbReference type="PROSITE" id="PS50076">
    <property type="entry name" value="DNAJ_2"/>
    <property type="match status" value="1"/>
</dbReference>
<evidence type="ECO:0000259" key="2">
    <source>
        <dbReference type="PROSITE" id="PS50076"/>
    </source>
</evidence>
<accession>A0A498IDU4</accession>
<dbReference type="PANTHER" id="PTHR44137">
    <property type="entry name" value="BNAC03G44070D PROTEIN"/>
    <property type="match status" value="1"/>
</dbReference>
<dbReference type="PROSITE" id="PS00636">
    <property type="entry name" value="DNAJ_1"/>
    <property type="match status" value="1"/>
</dbReference>
<proteinExistence type="predicted"/>
<dbReference type="Pfam" id="PF00226">
    <property type="entry name" value="DnaJ"/>
    <property type="match status" value="1"/>
</dbReference>
<feature type="domain" description="J" evidence="2">
    <location>
        <begin position="42"/>
        <end position="106"/>
    </location>
</feature>
<feature type="compositionally biased region" description="Low complexity" evidence="1">
    <location>
        <begin position="123"/>
        <end position="135"/>
    </location>
</feature>
<dbReference type="InterPro" id="IPR018253">
    <property type="entry name" value="DnaJ_domain_CS"/>
</dbReference>
<keyword evidence="4" id="KW-1185">Reference proteome</keyword>
<dbReference type="STRING" id="3750.A0A498IDU4"/>
<dbReference type="PANTHER" id="PTHR44137:SF13">
    <property type="entry name" value="CHAPERONE DNAJ-DOMAIN SUPERFAMILY PROTEIN"/>
    <property type="match status" value="1"/>
</dbReference>
<evidence type="ECO:0000313" key="3">
    <source>
        <dbReference type="EMBL" id="RXH80197.1"/>
    </source>
</evidence>
<dbReference type="EMBL" id="RDQH01000339">
    <property type="protein sequence ID" value="RXH80197.1"/>
    <property type="molecule type" value="Genomic_DNA"/>
</dbReference>
<dbReference type="Gene3D" id="1.10.287.110">
    <property type="entry name" value="DnaJ domain"/>
    <property type="match status" value="1"/>
</dbReference>
<protein>
    <recommendedName>
        <fullName evidence="2">J domain-containing protein</fullName>
    </recommendedName>
</protein>
<dbReference type="AlphaFoldDB" id="A0A498IDU4"/>
<gene>
    <name evidence="3" type="ORF">DVH24_041344</name>
</gene>
<dbReference type="SMR" id="A0A498IDU4"/>
<comment type="caution">
    <text evidence="3">The sequence shown here is derived from an EMBL/GenBank/DDBJ whole genome shotgun (WGS) entry which is preliminary data.</text>
</comment>
<dbReference type="SMART" id="SM00271">
    <property type="entry name" value="DnaJ"/>
    <property type="match status" value="1"/>
</dbReference>
<evidence type="ECO:0000256" key="1">
    <source>
        <dbReference type="SAM" id="MobiDB-lite"/>
    </source>
</evidence>